<feature type="region of interest" description="Disordered" evidence="1">
    <location>
        <begin position="342"/>
        <end position="408"/>
    </location>
</feature>
<dbReference type="AlphaFoldDB" id="A0A5B0S933"/>
<feature type="region of interest" description="Disordered" evidence="1">
    <location>
        <begin position="116"/>
        <end position="141"/>
    </location>
</feature>
<dbReference type="EMBL" id="VDEP01000071">
    <property type="protein sequence ID" value="KAA1133603.1"/>
    <property type="molecule type" value="Genomic_DNA"/>
</dbReference>
<feature type="compositionally biased region" description="Polar residues" evidence="1">
    <location>
        <begin position="257"/>
        <end position="268"/>
    </location>
</feature>
<comment type="caution">
    <text evidence="2">The sequence shown here is derived from an EMBL/GenBank/DDBJ whole genome shotgun (WGS) entry which is preliminary data.</text>
</comment>
<feature type="compositionally biased region" description="Polar residues" evidence="1">
    <location>
        <begin position="362"/>
        <end position="373"/>
    </location>
</feature>
<sequence>MTRILERLAFWRKKQPRSELNNRNQPSSSSSRPIPPIQPTALSTPLENQTSFLVPDLDDIRPFVTSTSNPISMRDLLNAISASNHQPAIQQIPSTEACSADQLNVQLKYNQLSIRSKRKRDEDQQSNQSIESNQFNSFSSYNSHNQPGTICRATHIAITSSDTPPQFKKPKLVTISSNEDLEQLHNQPDCSQPPPPLSSSSSSSSSRQHQIRRSSAPQPILGLPSHIWYQIFLYNQLDTIQALIPEHPSSSSSSSSTKASTLQSTNSIRSPKALSTHLKLALEAQQNRHALIGLCKTLSPIARKAAWSTLLLGTAKMVDQIAQRFEADSHLAHQVQTCIITLLPPPRGRTGPQFDSPRRSTPGATENVSSKPSPLTPKQPGRSSHPSVRKIQNQPTQNRTPPTSRQSLPLARQALISSRSGQKCERFHSVLIPSLPPDKKVTTSRNTKLNSLSPLDDPQQPRRARTEADGEGPESEEYLDEIVLAGSLPSLFLSLARSMKLCCLIGEERLGTRGLKSLSVLSGLLGGLEELYVEGGGQFHDLVTLVDGLRSSTIRGKGAALRTISVTGPHSTLSVRSGHSQTPRIPSHSSTAELARSTLTCPLSQSSTSSNKPTQSHLSLEHLVLGNGIPLTPERLHWLVVSATGSPRGLRSLRVCLQADMDQPSLSSSVSSSSSSGSGRRMLSGRALLSRTFERVGGSLEWLALDEDWNAPLTGRLTRKVSFAGQPGEGILEEPVAFCSRLTVLSLPDGPLCSSGLLSVLPFTLQTIEIFDSGAPSNDDLSHSSSFSAHELWLAHSQAALFGLKTVQIVADSSTHSLFRKWKRAPSDALDHLIRAGVQFRWISAPSSS</sequence>
<name>A0A5B0S933_PUCGR</name>
<gene>
    <name evidence="2" type="ORF">PGTUg99_026894</name>
</gene>
<dbReference type="Proteomes" id="UP000325313">
    <property type="component" value="Unassembled WGS sequence"/>
</dbReference>
<accession>A0A5B0S933</accession>
<feature type="compositionally biased region" description="Low complexity" evidence="1">
    <location>
        <begin position="22"/>
        <end position="32"/>
    </location>
</feature>
<feature type="compositionally biased region" description="Low complexity" evidence="1">
    <location>
        <begin position="132"/>
        <end position="141"/>
    </location>
</feature>
<evidence type="ECO:0000313" key="3">
    <source>
        <dbReference type="Proteomes" id="UP000325313"/>
    </source>
</evidence>
<feature type="compositionally biased region" description="Low complexity" evidence="1">
    <location>
        <begin position="198"/>
        <end position="208"/>
    </location>
</feature>
<evidence type="ECO:0000313" key="2">
    <source>
        <dbReference type="EMBL" id="KAA1133603.1"/>
    </source>
</evidence>
<feature type="region of interest" description="Disordered" evidence="1">
    <location>
        <begin position="184"/>
        <end position="217"/>
    </location>
</feature>
<feature type="region of interest" description="Disordered" evidence="1">
    <location>
        <begin position="571"/>
        <end position="591"/>
    </location>
</feature>
<feature type="region of interest" description="Disordered" evidence="1">
    <location>
        <begin position="429"/>
        <end position="475"/>
    </location>
</feature>
<organism evidence="2 3">
    <name type="scientific">Puccinia graminis f. sp. tritici</name>
    <dbReference type="NCBI Taxonomy" id="56615"/>
    <lineage>
        <taxon>Eukaryota</taxon>
        <taxon>Fungi</taxon>
        <taxon>Dikarya</taxon>
        <taxon>Basidiomycota</taxon>
        <taxon>Pucciniomycotina</taxon>
        <taxon>Pucciniomycetes</taxon>
        <taxon>Pucciniales</taxon>
        <taxon>Pucciniaceae</taxon>
        <taxon>Puccinia</taxon>
    </lineage>
</organism>
<feature type="region of interest" description="Disordered" evidence="1">
    <location>
        <begin position="15"/>
        <end position="46"/>
    </location>
</feature>
<reference evidence="2 3" key="1">
    <citation type="submission" date="2019-05" db="EMBL/GenBank/DDBJ databases">
        <title>Emergence of the Ug99 lineage of the wheat stem rust pathogen through somatic hybridization.</title>
        <authorList>
            <person name="Li F."/>
            <person name="Upadhyaya N.M."/>
            <person name="Sperschneider J."/>
            <person name="Matny O."/>
            <person name="Nguyen-Phuc H."/>
            <person name="Mago R."/>
            <person name="Raley C."/>
            <person name="Miller M.E."/>
            <person name="Silverstein K.A.T."/>
            <person name="Henningsen E."/>
            <person name="Hirsch C.D."/>
            <person name="Visser B."/>
            <person name="Pretorius Z.A."/>
            <person name="Steffenson B.J."/>
            <person name="Schwessinger B."/>
            <person name="Dodds P.N."/>
            <person name="Figueroa M."/>
        </authorList>
    </citation>
    <scope>NUCLEOTIDE SEQUENCE [LARGE SCALE GENOMIC DNA]</scope>
    <source>
        <strain evidence="2 3">Ug99</strain>
    </source>
</reference>
<feature type="compositionally biased region" description="Polar residues" evidence="1">
    <location>
        <begin position="443"/>
        <end position="453"/>
    </location>
</feature>
<proteinExistence type="predicted"/>
<feature type="region of interest" description="Disordered" evidence="1">
    <location>
        <begin position="246"/>
        <end position="268"/>
    </location>
</feature>
<evidence type="ECO:0000256" key="1">
    <source>
        <dbReference type="SAM" id="MobiDB-lite"/>
    </source>
</evidence>
<feature type="compositionally biased region" description="Polar residues" evidence="1">
    <location>
        <begin position="381"/>
        <end position="407"/>
    </location>
</feature>
<protein>
    <submittedName>
        <fullName evidence="2">Uncharacterized protein</fullName>
    </submittedName>
</protein>